<protein>
    <submittedName>
        <fullName evidence="2">Uncharacterized protein</fullName>
    </submittedName>
</protein>
<feature type="region of interest" description="Disordered" evidence="1">
    <location>
        <begin position="56"/>
        <end position="77"/>
    </location>
</feature>
<dbReference type="EMBL" id="MBFS01003765">
    <property type="protein sequence ID" value="PVU84979.1"/>
    <property type="molecule type" value="Genomic_DNA"/>
</dbReference>
<dbReference type="Proteomes" id="UP000245609">
    <property type="component" value="Unassembled WGS sequence"/>
</dbReference>
<evidence type="ECO:0000313" key="3">
    <source>
        <dbReference type="Proteomes" id="UP000245609"/>
    </source>
</evidence>
<proteinExistence type="predicted"/>
<comment type="caution">
    <text evidence="2">The sequence shown here is derived from an EMBL/GenBank/DDBJ whole genome shotgun (WGS) entry which is preliminary data.</text>
</comment>
<name>A0A2T9XY08_9FUNG</name>
<organism evidence="2 3">
    <name type="scientific">Smittium megazygosporum</name>
    <dbReference type="NCBI Taxonomy" id="133381"/>
    <lineage>
        <taxon>Eukaryota</taxon>
        <taxon>Fungi</taxon>
        <taxon>Fungi incertae sedis</taxon>
        <taxon>Zoopagomycota</taxon>
        <taxon>Kickxellomycotina</taxon>
        <taxon>Harpellomycetes</taxon>
        <taxon>Harpellales</taxon>
        <taxon>Legeriomycetaceae</taxon>
        <taxon>Smittium</taxon>
    </lineage>
</organism>
<evidence type="ECO:0000256" key="1">
    <source>
        <dbReference type="SAM" id="MobiDB-lite"/>
    </source>
</evidence>
<reference evidence="2 3" key="1">
    <citation type="journal article" date="2018" name="MBio">
        <title>Comparative Genomics Reveals the Core Gene Toolbox for the Fungus-Insect Symbiosis.</title>
        <authorList>
            <person name="Wang Y."/>
            <person name="Stata M."/>
            <person name="Wang W."/>
            <person name="Stajich J.E."/>
            <person name="White M.M."/>
            <person name="Moncalvo J.M."/>
        </authorList>
    </citation>
    <scope>NUCLEOTIDE SEQUENCE [LARGE SCALE GENOMIC DNA]</scope>
    <source>
        <strain evidence="2 3">SC-DP-2</strain>
    </source>
</reference>
<keyword evidence="3" id="KW-1185">Reference proteome</keyword>
<gene>
    <name evidence="2" type="ORF">BB560_007199</name>
</gene>
<accession>A0A2T9XY08</accession>
<evidence type="ECO:0000313" key="2">
    <source>
        <dbReference type="EMBL" id="PVU84979.1"/>
    </source>
</evidence>
<sequence length="77" mass="8390">MDSSNSFNEPTYPVSNAFSETAIQDPSIANQQALQADTSLMNYSCAGQENLFDAENVGIESSTKNEPKETQANWTIP</sequence>
<dbReference type="AlphaFoldDB" id="A0A2T9XY08"/>